<sequence length="99" mass="11769">MIKTMSKEDFKNVFKEISKEYENKGVELSNQENELINELYSLFFQQDETLKDEVIEDERYHCPLTGKKYKSLKPMIKNAIKIRLEEIYNEGKETVLAND</sequence>
<protein>
    <submittedName>
        <fullName evidence="1">Uncharacterized protein</fullName>
    </submittedName>
</protein>
<organism evidence="1 2">
    <name type="scientific">Ureibacillus thermophilus</name>
    <dbReference type="NCBI Taxonomy" id="367743"/>
    <lineage>
        <taxon>Bacteria</taxon>
        <taxon>Bacillati</taxon>
        <taxon>Bacillota</taxon>
        <taxon>Bacilli</taxon>
        <taxon>Bacillales</taxon>
        <taxon>Caryophanaceae</taxon>
        <taxon>Ureibacillus</taxon>
    </lineage>
</organism>
<dbReference type="EMBL" id="CP036528">
    <property type="protein sequence ID" value="QBK26884.1"/>
    <property type="molecule type" value="Genomic_DNA"/>
</dbReference>
<name>A0A4P6UUM2_9BACL</name>
<evidence type="ECO:0000313" key="2">
    <source>
        <dbReference type="Proteomes" id="UP000291151"/>
    </source>
</evidence>
<reference evidence="1 2" key="1">
    <citation type="submission" date="2019-02" db="EMBL/GenBank/DDBJ databases">
        <title>Ureibacillus thermophilus.</title>
        <authorList>
            <person name="Sunny J.S."/>
            <person name="Natarajan A."/>
            <person name="Saleena L.M."/>
        </authorList>
    </citation>
    <scope>NUCLEOTIDE SEQUENCE [LARGE SCALE GENOMIC DNA]</scope>
    <source>
        <strain evidence="1 2">LM102</strain>
    </source>
</reference>
<dbReference type="KEGG" id="uth:DKZ56_14145"/>
<dbReference type="RefSeq" id="WP_208650563.1">
    <property type="nucleotide sequence ID" value="NZ_CP036528.1"/>
</dbReference>
<gene>
    <name evidence="1" type="ORF">DKZ56_14145</name>
</gene>
<evidence type="ECO:0000313" key="1">
    <source>
        <dbReference type="EMBL" id="QBK26884.1"/>
    </source>
</evidence>
<accession>A0A4P6UUM2</accession>
<dbReference type="Proteomes" id="UP000291151">
    <property type="component" value="Chromosome"/>
</dbReference>
<proteinExistence type="predicted"/>
<keyword evidence="2" id="KW-1185">Reference proteome</keyword>
<dbReference type="AlphaFoldDB" id="A0A4P6UUM2"/>